<accession>I4ECK7</accession>
<keyword evidence="2" id="KW-1185">Reference proteome</keyword>
<organism evidence="1 2">
    <name type="scientific">Nitrolancea hollandica Lb</name>
    <dbReference type="NCBI Taxonomy" id="1129897"/>
    <lineage>
        <taxon>Bacteria</taxon>
        <taxon>Pseudomonadati</taxon>
        <taxon>Thermomicrobiota</taxon>
        <taxon>Thermomicrobia</taxon>
        <taxon>Sphaerobacterales</taxon>
        <taxon>Sphaerobacterineae</taxon>
        <taxon>Sphaerobacteraceae</taxon>
        <taxon>Nitrolancea</taxon>
    </lineage>
</organism>
<comment type="caution">
    <text evidence="1">The sequence shown here is derived from an EMBL/GenBank/DDBJ whole genome shotgun (WGS) entry which is preliminary data.</text>
</comment>
<reference evidence="1 2" key="1">
    <citation type="journal article" date="2012" name="ISME J.">
        <title>Nitrification expanded: discovery, physiology and genomics of a nitrite-oxidizing bacterium from the phylum Chloroflexi.</title>
        <authorList>
            <person name="Sorokin D.Y."/>
            <person name="Lucker S."/>
            <person name="Vejmelkova D."/>
            <person name="Kostrikina N.A."/>
            <person name="Kleerebezem R."/>
            <person name="Rijpstra W.I."/>
            <person name="Damste J.S."/>
            <person name="Le Paslier D."/>
            <person name="Muyzer G."/>
            <person name="Wagner M."/>
            <person name="van Loosdrecht M.C."/>
            <person name="Daims H."/>
        </authorList>
    </citation>
    <scope>NUCLEOTIDE SEQUENCE [LARGE SCALE GENOMIC DNA]</scope>
    <source>
        <strain evidence="2">none</strain>
    </source>
</reference>
<evidence type="ECO:0000313" key="2">
    <source>
        <dbReference type="Proteomes" id="UP000004221"/>
    </source>
</evidence>
<gene>
    <name evidence="1" type="ORF">NITHO_1110001</name>
</gene>
<evidence type="ECO:0000313" key="1">
    <source>
        <dbReference type="EMBL" id="CCF82419.1"/>
    </source>
</evidence>
<dbReference type="EMBL" id="CAGS01000015">
    <property type="protein sequence ID" value="CCF82419.1"/>
    <property type="molecule type" value="Genomic_DNA"/>
</dbReference>
<proteinExistence type="predicted"/>
<protein>
    <submittedName>
        <fullName evidence="1">Uncharacterized protein</fullName>
    </submittedName>
</protein>
<dbReference type="AlphaFoldDB" id="I4ECK7"/>
<sequence>MAAFGHELLRRPGGGISQNVKGFWEFSLKDIPQCLVRNRSLCTVFGLQTFQFTGRIGPNLHSALAFSEGSDFNLHPRDWLSRTLASFSNPWRFRFTA</sequence>
<dbReference type="Proteomes" id="UP000004221">
    <property type="component" value="Unassembled WGS sequence"/>
</dbReference>
<name>I4ECK7_9BACT</name>